<keyword evidence="4" id="KW-1185">Reference proteome</keyword>
<evidence type="ECO:0000313" key="3">
    <source>
        <dbReference type="EMBL" id="MBZ2197404.1"/>
    </source>
</evidence>
<dbReference type="Proteomes" id="UP000826651">
    <property type="component" value="Unassembled WGS sequence"/>
</dbReference>
<feature type="chain" id="PRO_5045290828" evidence="2">
    <location>
        <begin position="23"/>
        <end position="113"/>
    </location>
</feature>
<feature type="region of interest" description="Disordered" evidence="1">
    <location>
        <begin position="23"/>
        <end position="45"/>
    </location>
</feature>
<evidence type="ECO:0000256" key="2">
    <source>
        <dbReference type="SAM" id="SignalP"/>
    </source>
</evidence>
<protein>
    <submittedName>
        <fullName evidence="3">Uncharacterized protein</fullName>
    </submittedName>
</protein>
<dbReference type="RefSeq" id="WP_223407157.1">
    <property type="nucleotide sequence ID" value="NZ_JAGSHT010000013.1"/>
</dbReference>
<name>A0ABS7SAM6_9MICO</name>
<feature type="signal peptide" evidence="2">
    <location>
        <begin position="1"/>
        <end position="22"/>
    </location>
</feature>
<evidence type="ECO:0000256" key="1">
    <source>
        <dbReference type="SAM" id="MobiDB-lite"/>
    </source>
</evidence>
<sequence length="113" mass="11629">MHAQRRIPLAVAALTLALTAAACSGPGGPPDRDPDVTGTVGSEGTTLVLAAPSDPYYEGMDLLRGDPGVLRGDQPIEAAELVDGEDVEVWIEGGCAESFPVQCQVVTVRAIGE</sequence>
<keyword evidence="2" id="KW-0732">Signal</keyword>
<dbReference type="EMBL" id="JAGSHT010000013">
    <property type="protein sequence ID" value="MBZ2197404.1"/>
    <property type="molecule type" value="Genomic_DNA"/>
</dbReference>
<comment type="caution">
    <text evidence="3">The sequence shown here is derived from an EMBL/GenBank/DDBJ whole genome shotgun (WGS) entry which is preliminary data.</text>
</comment>
<organism evidence="3 4">
    <name type="scientific">Occultella gossypii</name>
    <dbReference type="NCBI Taxonomy" id="2800820"/>
    <lineage>
        <taxon>Bacteria</taxon>
        <taxon>Bacillati</taxon>
        <taxon>Actinomycetota</taxon>
        <taxon>Actinomycetes</taxon>
        <taxon>Micrococcales</taxon>
        <taxon>Ruaniaceae</taxon>
        <taxon>Occultella</taxon>
    </lineage>
</organism>
<dbReference type="PROSITE" id="PS51257">
    <property type="entry name" value="PROKAR_LIPOPROTEIN"/>
    <property type="match status" value="1"/>
</dbReference>
<evidence type="ECO:0000313" key="4">
    <source>
        <dbReference type="Proteomes" id="UP000826651"/>
    </source>
</evidence>
<proteinExistence type="predicted"/>
<accession>A0ABS7SAM6</accession>
<reference evidence="3 4" key="1">
    <citation type="submission" date="2021-04" db="EMBL/GenBank/DDBJ databases">
        <title>Ruania sp. nov., isolated from sandy soil of mangrove forest.</title>
        <authorList>
            <person name="Ge X."/>
            <person name="Huang R."/>
            <person name="Liu W."/>
        </authorList>
    </citation>
    <scope>NUCLEOTIDE SEQUENCE [LARGE SCALE GENOMIC DNA]</scope>
    <source>
        <strain evidence="3 4">N2-46</strain>
    </source>
</reference>
<gene>
    <name evidence="3" type="ORF">KCQ71_14675</name>
</gene>